<accession>A0A381PW40</accession>
<dbReference type="InterPro" id="IPR001129">
    <property type="entry name" value="Membr-assoc_MAPEG"/>
</dbReference>
<feature type="transmembrane region" description="Helical" evidence="5">
    <location>
        <begin position="80"/>
        <end position="99"/>
    </location>
</feature>
<gene>
    <name evidence="6" type="ORF">METZ01_LOCUS23131</name>
</gene>
<evidence type="ECO:0000256" key="2">
    <source>
        <dbReference type="ARBA" id="ARBA00022692"/>
    </source>
</evidence>
<dbReference type="GO" id="GO:0016020">
    <property type="term" value="C:membrane"/>
    <property type="evidence" value="ECO:0007669"/>
    <property type="project" value="UniProtKB-SubCell"/>
</dbReference>
<comment type="subcellular location">
    <subcellularLocation>
        <location evidence="1">Membrane</location>
    </subcellularLocation>
</comment>
<dbReference type="EMBL" id="UINC01001085">
    <property type="protein sequence ID" value="SUZ70277.1"/>
    <property type="molecule type" value="Genomic_DNA"/>
</dbReference>
<dbReference type="AlphaFoldDB" id="A0A381PW40"/>
<keyword evidence="3 5" id="KW-1133">Transmembrane helix</keyword>
<name>A0A381PW40_9ZZZZ</name>
<sequence length="124" mass="13723">MTIAFYCVVIGLLIPVILAGISKKNSEVHYNNESPRDHIAHLSGKAKNAYNAEQNHYESFPMFAIAVLAAHWLNHDQSIIDLLAIIFIIARTLHATFYITNNGSLRSLSYMVGLACTIALFFAG</sequence>
<evidence type="ECO:0008006" key="7">
    <source>
        <dbReference type="Google" id="ProtNLM"/>
    </source>
</evidence>
<dbReference type="PANTHER" id="PTHR35371">
    <property type="entry name" value="INNER MEMBRANE PROTEIN"/>
    <property type="match status" value="1"/>
</dbReference>
<reference evidence="6" key="1">
    <citation type="submission" date="2018-05" db="EMBL/GenBank/DDBJ databases">
        <authorList>
            <person name="Lanie J.A."/>
            <person name="Ng W.-L."/>
            <person name="Kazmierczak K.M."/>
            <person name="Andrzejewski T.M."/>
            <person name="Davidsen T.M."/>
            <person name="Wayne K.J."/>
            <person name="Tettelin H."/>
            <person name="Glass J.I."/>
            <person name="Rusch D."/>
            <person name="Podicherti R."/>
            <person name="Tsui H.-C.T."/>
            <person name="Winkler M.E."/>
        </authorList>
    </citation>
    <scope>NUCLEOTIDE SEQUENCE</scope>
</reference>
<evidence type="ECO:0000256" key="1">
    <source>
        <dbReference type="ARBA" id="ARBA00004370"/>
    </source>
</evidence>
<evidence type="ECO:0000256" key="4">
    <source>
        <dbReference type="ARBA" id="ARBA00023136"/>
    </source>
</evidence>
<feature type="transmembrane region" description="Helical" evidence="5">
    <location>
        <begin position="105"/>
        <end position="123"/>
    </location>
</feature>
<dbReference type="PANTHER" id="PTHR35371:SF1">
    <property type="entry name" value="BLR7753 PROTEIN"/>
    <property type="match status" value="1"/>
</dbReference>
<keyword evidence="4 5" id="KW-0472">Membrane</keyword>
<organism evidence="6">
    <name type="scientific">marine metagenome</name>
    <dbReference type="NCBI Taxonomy" id="408172"/>
    <lineage>
        <taxon>unclassified sequences</taxon>
        <taxon>metagenomes</taxon>
        <taxon>ecological metagenomes</taxon>
    </lineage>
</organism>
<keyword evidence="2 5" id="KW-0812">Transmembrane</keyword>
<dbReference type="SUPFAM" id="SSF161084">
    <property type="entry name" value="MAPEG domain-like"/>
    <property type="match status" value="1"/>
</dbReference>
<evidence type="ECO:0000256" key="5">
    <source>
        <dbReference type="SAM" id="Phobius"/>
    </source>
</evidence>
<dbReference type="InterPro" id="IPR023352">
    <property type="entry name" value="MAPEG-like_dom_sf"/>
</dbReference>
<protein>
    <recommendedName>
        <fullName evidence="7">MAPEG family protein</fullName>
    </recommendedName>
</protein>
<dbReference type="Gene3D" id="1.20.120.550">
    <property type="entry name" value="Membrane associated eicosanoid/glutathione metabolism-like domain"/>
    <property type="match status" value="1"/>
</dbReference>
<evidence type="ECO:0000256" key="3">
    <source>
        <dbReference type="ARBA" id="ARBA00022989"/>
    </source>
</evidence>
<dbReference type="Pfam" id="PF01124">
    <property type="entry name" value="MAPEG"/>
    <property type="match status" value="1"/>
</dbReference>
<evidence type="ECO:0000313" key="6">
    <source>
        <dbReference type="EMBL" id="SUZ70277.1"/>
    </source>
</evidence>
<proteinExistence type="predicted"/>